<evidence type="ECO:0000259" key="1">
    <source>
        <dbReference type="Pfam" id="PF03190"/>
    </source>
</evidence>
<proteinExistence type="predicted"/>
<reference evidence="2 3" key="1">
    <citation type="submission" date="2022-06" db="EMBL/GenBank/DDBJ databases">
        <title>Thiomicrohabdus sp. nov, an obligately chemolithoautotrophic, sulfur-oxidizing bacterium isolated from beach of Guanyin Mountain. Amoy.</title>
        <authorList>
            <person name="Zhu H."/>
        </authorList>
    </citation>
    <scope>NUCLEOTIDE SEQUENCE [LARGE SCALE GENOMIC DNA]</scope>
    <source>
        <strain evidence="2 3">XGS-01</strain>
    </source>
</reference>
<accession>A0ABY8CA49</accession>
<dbReference type="Proteomes" id="UP001222275">
    <property type="component" value="Chromosome"/>
</dbReference>
<evidence type="ECO:0000313" key="3">
    <source>
        <dbReference type="Proteomes" id="UP001222275"/>
    </source>
</evidence>
<evidence type="ECO:0000313" key="2">
    <source>
        <dbReference type="EMBL" id="WEJ62855.1"/>
    </source>
</evidence>
<sequence length="611" mass="69633">MISTVIKQPKTKLPGLVTLDPFKILAIIFLSLFVPITSVQASNSNTASTNFTNILQNNNSSYLAMHGNDPVDWQLWNKAILKTAQQENKLVFISSGYFSCHWCHVMQDENYQNPETATYINKHFISVKIDRELNPELDKTLIEFAQKSTGQAGWPQHVILTPSGYPFASFIYLPNKELQKTLQRIVSLWTSRPTEIETLAQQFAKPEASNPNVKYTELTLTPQQFTQRLLDQVNQAKDDLSGGLKNTSKFPKAPLLNTLLSIDKLPEEIEEWLILTLDQMQSEHLFDHIHGGFYRYTVDPNWQTPHFEKMAYDNALLIQTYLSAGTRWQRQDYLDTAKMTLNYLQTHLYNPQTQLYLGSQSAIDKNSLEGGDYLWSKRQLQAKLTDSEFDLIQQAWLLDSAPPYELGWHPSPILSKNTWQIIRQKLQIPPTEIPTDTKGILGWNGLVLSALSQAYQTFKTVNYLTQAKQLASKLSTNIQLQNAPRAIVENNQLIGEANIQDYAFIKKGLRDYQDATKDTQFETSLIFIKQKLVQDFYSSTGWQYGATPILPQQKGEWLMEDGPIPSPAALVSCLKPNSVIQDQNKLLAQAINYPSYLDTLECIQQQTNLVK</sequence>
<dbReference type="EMBL" id="CP102381">
    <property type="protein sequence ID" value="WEJ62855.1"/>
    <property type="molecule type" value="Genomic_DNA"/>
</dbReference>
<dbReference type="RefSeq" id="WP_275595112.1">
    <property type="nucleotide sequence ID" value="NZ_CP102381.1"/>
</dbReference>
<dbReference type="Gene3D" id="3.40.30.10">
    <property type="entry name" value="Glutaredoxin"/>
    <property type="match status" value="1"/>
</dbReference>
<dbReference type="Pfam" id="PF03190">
    <property type="entry name" value="Thioredox_DsbH"/>
    <property type="match status" value="1"/>
</dbReference>
<gene>
    <name evidence="2" type="ORF">NR989_01020</name>
</gene>
<protein>
    <submittedName>
        <fullName evidence="2">DUF255 domain-containing protein</fullName>
    </submittedName>
</protein>
<dbReference type="PANTHER" id="PTHR42899">
    <property type="entry name" value="SPERMATOGENESIS-ASSOCIATED PROTEIN 20"/>
    <property type="match status" value="1"/>
</dbReference>
<dbReference type="InterPro" id="IPR036249">
    <property type="entry name" value="Thioredoxin-like_sf"/>
</dbReference>
<keyword evidence="3" id="KW-1185">Reference proteome</keyword>
<dbReference type="SUPFAM" id="SSF52833">
    <property type="entry name" value="Thioredoxin-like"/>
    <property type="match status" value="1"/>
</dbReference>
<name>A0ABY8CA49_9GAMM</name>
<dbReference type="SUPFAM" id="SSF48208">
    <property type="entry name" value="Six-hairpin glycosidases"/>
    <property type="match status" value="1"/>
</dbReference>
<organism evidence="2 3">
    <name type="scientific">Thiomicrorhabdus lithotrophica</name>
    <dbReference type="NCBI Taxonomy" id="2949997"/>
    <lineage>
        <taxon>Bacteria</taxon>
        <taxon>Pseudomonadati</taxon>
        <taxon>Pseudomonadota</taxon>
        <taxon>Gammaproteobacteria</taxon>
        <taxon>Thiotrichales</taxon>
        <taxon>Piscirickettsiaceae</taxon>
        <taxon>Thiomicrorhabdus</taxon>
    </lineage>
</organism>
<dbReference type="PIRSF" id="PIRSF006402">
    <property type="entry name" value="UCP006402_thioredoxin"/>
    <property type="match status" value="1"/>
</dbReference>
<feature type="domain" description="Spermatogenesis-associated protein 20-like TRX" evidence="1">
    <location>
        <begin position="53"/>
        <end position="204"/>
    </location>
</feature>
<dbReference type="InterPro" id="IPR004879">
    <property type="entry name" value="Ssp411-like_TRX"/>
</dbReference>
<dbReference type="InterPro" id="IPR008928">
    <property type="entry name" value="6-hairpin_glycosidase_sf"/>
</dbReference>
<dbReference type="InterPro" id="IPR024705">
    <property type="entry name" value="Ssp411"/>
</dbReference>
<dbReference type="PANTHER" id="PTHR42899:SF1">
    <property type="entry name" value="SPERMATOGENESIS-ASSOCIATED PROTEIN 20"/>
    <property type="match status" value="1"/>
</dbReference>